<keyword evidence="1" id="KW-0808">Transferase</keyword>
<proteinExistence type="predicted"/>
<keyword evidence="4" id="KW-0012">Acyltransferase</keyword>
<protein>
    <submittedName>
        <fullName evidence="4">Acyltransferase domain-containing protein</fullName>
    </submittedName>
</protein>
<dbReference type="Proteomes" id="UP000720508">
    <property type="component" value="Unassembled WGS sequence"/>
</dbReference>
<evidence type="ECO:0000313" key="5">
    <source>
        <dbReference type="Proteomes" id="UP000720508"/>
    </source>
</evidence>
<gene>
    <name evidence="4" type="ORF">KN815_40445</name>
</gene>
<evidence type="ECO:0000256" key="1">
    <source>
        <dbReference type="ARBA" id="ARBA00022679"/>
    </source>
</evidence>
<dbReference type="InterPro" id="IPR014043">
    <property type="entry name" value="Acyl_transferase_dom"/>
</dbReference>
<feature type="non-terminal residue" evidence="4">
    <location>
        <position position="187"/>
    </location>
</feature>
<keyword evidence="2" id="KW-0511">Multifunctional enzyme</keyword>
<reference evidence="4 5" key="1">
    <citation type="submission" date="2021-06" db="EMBL/GenBank/DDBJ databases">
        <authorList>
            <person name="Pan X."/>
        </authorList>
    </citation>
    <scope>NUCLEOTIDE SEQUENCE [LARGE SCALE GENOMIC DNA]</scope>
    <source>
        <strain evidence="4 5">4503</strain>
    </source>
</reference>
<accession>A0ABS6CT18</accession>
<keyword evidence="5" id="KW-1185">Reference proteome</keyword>
<evidence type="ECO:0000313" key="4">
    <source>
        <dbReference type="EMBL" id="MBU3870101.1"/>
    </source>
</evidence>
<dbReference type="PANTHER" id="PTHR43775">
    <property type="entry name" value="FATTY ACID SYNTHASE"/>
    <property type="match status" value="1"/>
</dbReference>
<dbReference type="Pfam" id="PF00698">
    <property type="entry name" value="Acyl_transf_1"/>
    <property type="match status" value="1"/>
</dbReference>
<feature type="non-terminal residue" evidence="4">
    <location>
        <position position="1"/>
    </location>
</feature>
<comment type="caution">
    <text evidence="4">The sequence shown here is derived from an EMBL/GenBank/DDBJ whole genome shotgun (WGS) entry which is preliminary data.</text>
</comment>
<dbReference type="GO" id="GO:0016746">
    <property type="term" value="F:acyltransferase activity"/>
    <property type="evidence" value="ECO:0007669"/>
    <property type="project" value="UniProtKB-KW"/>
</dbReference>
<name>A0ABS6CT18_9ACTN</name>
<dbReference type="InterPro" id="IPR050091">
    <property type="entry name" value="PKS_NRPS_Biosynth_Enz"/>
</dbReference>
<sequence>ACVAGALSLEDAAKVVALRSRVIAAGLAGRGGLVSIGLPIDQVRERIAAWNGAVSVAAVNGPGSVVVAGDAKALDELFAAFDGEEVRVRRVAIDYASHSVLVEEVREELLKVLADISPRSSEVPFYSTVTGEPMDTAGLDAEYWYRNLRQTVELETTTRRLIADGHSAFVEVSPHPVLRLPVQQTVE</sequence>
<evidence type="ECO:0000259" key="3">
    <source>
        <dbReference type="SMART" id="SM00827"/>
    </source>
</evidence>
<organism evidence="4 5">
    <name type="scientific">Streptomyces niphimycinicus</name>
    <dbReference type="NCBI Taxonomy" id="2842201"/>
    <lineage>
        <taxon>Bacteria</taxon>
        <taxon>Bacillati</taxon>
        <taxon>Actinomycetota</taxon>
        <taxon>Actinomycetes</taxon>
        <taxon>Kitasatosporales</taxon>
        <taxon>Streptomycetaceae</taxon>
        <taxon>Streptomyces</taxon>
    </lineage>
</organism>
<dbReference type="EMBL" id="JAHLEM010000694">
    <property type="protein sequence ID" value="MBU3870101.1"/>
    <property type="molecule type" value="Genomic_DNA"/>
</dbReference>
<dbReference type="RefSeq" id="WP_216346782.1">
    <property type="nucleotide sequence ID" value="NZ_JAHLEM010000694.1"/>
</dbReference>
<evidence type="ECO:0000256" key="2">
    <source>
        <dbReference type="ARBA" id="ARBA00023268"/>
    </source>
</evidence>
<feature type="domain" description="Malonyl-CoA:ACP transacylase (MAT)" evidence="3">
    <location>
        <begin position="1"/>
        <end position="187"/>
    </location>
</feature>
<dbReference type="SMART" id="SM00827">
    <property type="entry name" value="PKS_AT"/>
    <property type="match status" value="1"/>
</dbReference>
<dbReference type="PANTHER" id="PTHR43775:SF51">
    <property type="entry name" value="INACTIVE PHENOLPHTHIOCEROL SYNTHESIS POLYKETIDE SYNTHASE TYPE I PKS1-RELATED"/>
    <property type="match status" value="1"/>
</dbReference>